<dbReference type="PROSITE" id="PS51257">
    <property type="entry name" value="PROKAR_LIPOPROTEIN"/>
    <property type="match status" value="1"/>
</dbReference>
<keyword evidence="1" id="KW-0732">Signal</keyword>
<dbReference type="Proteomes" id="UP001649381">
    <property type="component" value="Unassembled WGS sequence"/>
</dbReference>
<name>A0ABS9H369_9BACL</name>
<evidence type="ECO:0008006" key="4">
    <source>
        <dbReference type="Google" id="ProtNLM"/>
    </source>
</evidence>
<evidence type="ECO:0000313" key="3">
    <source>
        <dbReference type="Proteomes" id="UP001649381"/>
    </source>
</evidence>
<reference evidence="2 3" key="1">
    <citation type="submission" date="2022-01" db="EMBL/GenBank/DDBJ databases">
        <title>Alkalihalobacillus sp. EGI L200015, a novel bacterium isolated from a salt lake sediment.</title>
        <authorList>
            <person name="Gao L."/>
            <person name="Fang B.-Z."/>
            <person name="Li W.-J."/>
        </authorList>
    </citation>
    <scope>NUCLEOTIDE SEQUENCE [LARGE SCALE GENOMIC DNA]</scope>
    <source>
        <strain evidence="2 3">KCTC 12718</strain>
    </source>
</reference>
<keyword evidence="3" id="KW-1185">Reference proteome</keyword>
<feature type="signal peptide" evidence="1">
    <location>
        <begin position="1"/>
        <end position="25"/>
    </location>
</feature>
<accession>A0ABS9H369</accession>
<comment type="caution">
    <text evidence="2">The sequence shown here is derived from an EMBL/GenBank/DDBJ whole genome shotgun (WGS) entry which is preliminary data.</text>
</comment>
<gene>
    <name evidence="2" type="ORF">L2716_11195</name>
</gene>
<feature type="chain" id="PRO_5045680006" description="Lipoprotein" evidence="1">
    <location>
        <begin position="26"/>
        <end position="185"/>
    </location>
</feature>
<sequence>MSKSIKFFGIFMLFVLIACSNQSEAVFTDDIQTKIKDHIGFDVSFPDIDNYKVNNISLEYPPEINPGEPNGDRHVVLVSYAGELGEKLETKHDEQQQEYIYGPYEGKPNINVSVSNFKNSMNNSKVRDMNGVTVEYIEKKQNNNHILSSSFNVKNGSFQMNFHLDENFKINDAWNYVEKIVKENK</sequence>
<proteinExistence type="predicted"/>
<evidence type="ECO:0000256" key="1">
    <source>
        <dbReference type="SAM" id="SignalP"/>
    </source>
</evidence>
<protein>
    <recommendedName>
        <fullName evidence="4">Lipoprotein</fullName>
    </recommendedName>
</protein>
<evidence type="ECO:0000313" key="2">
    <source>
        <dbReference type="EMBL" id="MCF6138292.1"/>
    </source>
</evidence>
<dbReference type="EMBL" id="JAKIJS010000001">
    <property type="protein sequence ID" value="MCF6138292.1"/>
    <property type="molecule type" value="Genomic_DNA"/>
</dbReference>
<dbReference type="RefSeq" id="WP_236334601.1">
    <property type="nucleotide sequence ID" value="NZ_JAKIJS010000001.1"/>
</dbReference>
<organism evidence="2 3">
    <name type="scientific">Pseudalkalibacillus berkeleyi</name>
    <dbReference type="NCBI Taxonomy" id="1069813"/>
    <lineage>
        <taxon>Bacteria</taxon>
        <taxon>Bacillati</taxon>
        <taxon>Bacillota</taxon>
        <taxon>Bacilli</taxon>
        <taxon>Bacillales</taxon>
        <taxon>Fictibacillaceae</taxon>
        <taxon>Pseudalkalibacillus</taxon>
    </lineage>
</organism>